<reference evidence="1 2" key="1">
    <citation type="submission" date="2017-12" db="EMBL/GenBank/DDBJ databases">
        <title>Gene loss provides genomic basis for host adaptation in cereal stripe rust fungi.</title>
        <authorList>
            <person name="Xia C."/>
        </authorList>
    </citation>
    <scope>NUCLEOTIDE SEQUENCE [LARGE SCALE GENOMIC DNA]</scope>
    <source>
        <strain evidence="1 2">93TX-2</strain>
    </source>
</reference>
<gene>
    <name evidence="1" type="ORF">PSHT_16368</name>
</gene>
<name>A0A2S4UAJ7_9BASI</name>
<proteinExistence type="predicted"/>
<dbReference type="VEuPathDB" id="FungiDB:PSHT_16368"/>
<dbReference type="Proteomes" id="UP000238274">
    <property type="component" value="Unassembled WGS sequence"/>
</dbReference>
<keyword evidence="2" id="KW-1185">Reference proteome</keyword>
<evidence type="ECO:0000313" key="2">
    <source>
        <dbReference type="Proteomes" id="UP000238274"/>
    </source>
</evidence>
<sequence length="94" mass="10809">MPKSMTTLPTQSKAMDHCFTRRRSLFHACMISLGREQKSLQGIKEALAKGAKAHTKQKSHSRSARNYVKPQDIHARGNWRLFLMSAEQKQKAWI</sequence>
<evidence type="ECO:0000313" key="1">
    <source>
        <dbReference type="EMBL" id="POV94194.1"/>
    </source>
</evidence>
<dbReference type="EMBL" id="PKSM01000515">
    <property type="protein sequence ID" value="POV94194.1"/>
    <property type="molecule type" value="Genomic_DNA"/>
</dbReference>
<accession>A0A2S4UAJ7</accession>
<reference evidence="2" key="2">
    <citation type="journal article" date="2018" name="BMC Genomics">
        <title>Genomic insights into host adaptation between the wheat stripe rust pathogen (Puccinia striiformis f. sp. tritici) and the barley stripe rust pathogen (Puccinia striiformis f. sp. hordei).</title>
        <authorList>
            <person name="Xia C."/>
            <person name="Wang M."/>
            <person name="Yin C."/>
            <person name="Cornejo O.E."/>
            <person name="Hulbert S.H."/>
            <person name="Chen X."/>
        </authorList>
    </citation>
    <scope>NUCLEOTIDE SEQUENCE [LARGE SCALE GENOMIC DNA]</scope>
    <source>
        <strain evidence="2">93TX-2</strain>
    </source>
</reference>
<comment type="caution">
    <text evidence="1">The sequence shown here is derived from an EMBL/GenBank/DDBJ whole genome shotgun (WGS) entry which is preliminary data.</text>
</comment>
<feature type="non-terminal residue" evidence="1">
    <location>
        <position position="94"/>
    </location>
</feature>
<dbReference type="AlphaFoldDB" id="A0A2S4UAJ7"/>
<protein>
    <submittedName>
        <fullName evidence="1">Uncharacterized protein</fullName>
    </submittedName>
</protein>
<organism evidence="1 2">
    <name type="scientific">Puccinia striiformis</name>
    <dbReference type="NCBI Taxonomy" id="27350"/>
    <lineage>
        <taxon>Eukaryota</taxon>
        <taxon>Fungi</taxon>
        <taxon>Dikarya</taxon>
        <taxon>Basidiomycota</taxon>
        <taxon>Pucciniomycotina</taxon>
        <taxon>Pucciniomycetes</taxon>
        <taxon>Pucciniales</taxon>
        <taxon>Pucciniaceae</taxon>
        <taxon>Puccinia</taxon>
    </lineage>
</organism>
<reference evidence="2" key="3">
    <citation type="journal article" date="2018" name="Mol. Plant Microbe Interact.">
        <title>Genome sequence resources for the wheat stripe rust pathogen (Puccinia striiformis f. sp. tritici) and the barley stripe rust pathogen (Puccinia striiformis f. sp. hordei).</title>
        <authorList>
            <person name="Xia C."/>
            <person name="Wang M."/>
            <person name="Yin C."/>
            <person name="Cornejo O.E."/>
            <person name="Hulbert S.H."/>
            <person name="Chen X."/>
        </authorList>
    </citation>
    <scope>NUCLEOTIDE SEQUENCE [LARGE SCALE GENOMIC DNA]</scope>
    <source>
        <strain evidence="2">93TX-2</strain>
    </source>
</reference>